<sequence length="454" mass="50858">MTELTLPFEVKRLIYDHVDLSTLKSMRLVSHSWAAVGIELLLLPTFVVKSSALDISRLLSIGSSPAVARHAARIVRTINFHSNDWDPVYLRSIVCSRHVHFRKYEVIDFVPTLEEQAALSELDTLIARTVSSPIPESTALLTLAFRSIPHLQTLHISRPNPFTHPLLRRVWDEYSLETYRHAQMRQGPQRLLNILSAAQEADIVLRHFRHEQFNSNFFLASPWFYADEDPIQPVPWNFGAHLHALRSLHLVVNDVLISLAALAFAANGSGNANENSSSSTAVHQMISATPHLEELSIKFQSQHRVPFDFVPGPGPGVAAPLASLHSFTLSGVPIDAARYLAFLTAHAATLRRLCIANVELRGGEGGWKAFLERVRDVVGAGAAGGRLERFQLAGLVKWAEPDGETWLLWPIYREDWAEAELYAKERRTRDVERFVVDGAEWPMGEGDDISHLFS</sequence>
<dbReference type="EMBL" id="MZNU01000391">
    <property type="protein sequence ID" value="OWO98502.1"/>
    <property type="molecule type" value="Genomic_DNA"/>
</dbReference>
<dbReference type="SUPFAM" id="SSF52047">
    <property type="entry name" value="RNI-like"/>
    <property type="match status" value="1"/>
</dbReference>
<keyword evidence="2" id="KW-1185">Reference proteome</keyword>
<evidence type="ECO:0000313" key="1">
    <source>
        <dbReference type="EMBL" id="OWO98502.1"/>
    </source>
</evidence>
<gene>
    <name evidence="1" type="ORF">B2J93_2237</name>
</gene>
<organism evidence="1 2">
    <name type="scientific">Diplocarpon coronariae</name>
    <dbReference type="NCBI Taxonomy" id="2795749"/>
    <lineage>
        <taxon>Eukaryota</taxon>
        <taxon>Fungi</taxon>
        <taxon>Dikarya</taxon>
        <taxon>Ascomycota</taxon>
        <taxon>Pezizomycotina</taxon>
        <taxon>Leotiomycetes</taxon>
        <taxon>Helotiales</taxon>
        <taxon>Drepanopezizaceae</taxon>
        <taxon>Diplocarpon</taxon>
    </lineage>
</organism>
<reference evidence="1 2" key="1">
    <citation type="submission" date="2017-04" db="EMBL/GenBank/DDBJ databases">
        <title>Draft genome sequence of Marssonina coronaria NL1: causal agent of apple blotch.</title>
        <authorList>
            <person name="Cheng Q."/>
        </authorList>
    </citation>
    <scope>NUCLEOTIDE SEQUENCE [LARGE SCALE GENOMIC DNA]</scope>
    <source>
        <strain evidence="1 2">NL1</strain>
    </source>
</reference>
<proteinExistence type="predicted"/>
<protein>
    <recommendedName>
        <fullName evidence="3">F-box domain-containing protein</fullName>
    </recommendedName>
</protein>
<comment type="caution">
    <text evidence="1">The sequence shown here is derived from an EMBL/GenBank/DDBJ whole genome shotgun (WGS) entry which is preliminary data.</text>
</comment>
<evidence type="ECO:0000313" key="2">
    <source>
        <dbReference type="Proteomes" id="UP000242519"/>
    </source>
</evidence>
<dbReference type="OrthoDB" id="5224238at2759"/>
<dbReference type="Proteomes" id="UP000242519">
    <property type="component" value="Unassembled WGS sequence"/>
</dbReference>
<dbReference type="InParanoid" id="A0A218YTR6"/>
<name>A0A218YTR6_9HELO</name>
<evidence type="ECO:0008006" key="3">
    <source>
        <dbReference type="Google" id="ProtNLM"/>
    </source>
</evidence>
<dbReference type="AlphaFoldDB" id="A0A218YTR6"/>
<accession>A0A218YTR6</accession>